<evidence type="ECO:0000259" key="2">
    <source>
        <dbReference type="Pfam" id="PF07238"/>
    </source>
</evidence>
<proteinExistence type="predicted"/>
<dbReference type="SUPFAM" id="SSF141371">
    <property type="entry name" value="PilZ domain-like"/>
    <property type="match status" value="2"/>
</dbReference>
<dbReference type="EMBL" id="CADCVY010000081">
    <property type="protein sequence ID" value="CAA9508184.1"/>
    <property type="molecule type" value="Genomic_DNA"/>
</dbReference>
<dbReference type="Gene3D" id="2.40.10.220">
    <property type="entry name" value="predicted glycosyltransferase like domains"/>
    <property type="match status" value="1"/>
</dbReference>
<evidence type="ECO:0000256" key="1">
    <source>
        <dbReference type="SAM" id="MobiDB-lite"/>
    </source>
</evidence>
<evidence type="ECO:0000313" key="3">
    <source>
        <dbReference type="EMBL" id="CAA9508184.1"/>
    </source>
</evidence>
<organism evidence="3">
    <name type="scientific">uncultured Sphingomonas sp</name>
    <dbReference type="NCBI Taxonomy" id="158754"/>
    <lineage>
        <taxon>Bacteria</taxon>
        <taxon>Pseudomonadati</taxon>
        <taxon>Pseudomonadota</taxon>
        <taxon>Alphaproteobacteria</taxon>
        <taxon>Sphingomonadales</taxon>
        <taxon>Sphingomonadaceae</taxon>
        <taxon>Sphingomonas</taxon>
        <taxon>environmental samples</taxon>
    </lineage>
</organism>
<dbReference type="InterPro" id="IPR009875">
    <property type="entry name" value="PilZ_domain"/>
</dbReference>
<feature type="compositionally biased region" description="Basic and acidic residues" evidence="1">
    <location>
        <begin position="151"/>
        <end position="161"/>
    </location>
</feature>
<protein>
    <recommendedName>
        <fullName evidence="2">PilZ domain-containing protein</fullName>
    </recommendedName>
</protein>
<dbReference type="AlphaFoldDB" id="A0A6J4SY45"/>
<name>A0A6J4SY45_9SPHN</name>
<feature type="region of interest" description="Disordered" evidence="1">
    <location>
        <begin position="151"/>
        <end position="170"/>
    </location>
</feature>
<accession>A0A6J4SY45</accession>
<reference evidence="3" key="1">
    <citation type="submission" date="2020-02" db="EMBL/GenBank/DDBJ databases">
        <authorList>
            <person name="Meier V. D."/>
        </authorList>
    </citation>
    <scope>NUCLEOTIDE SEQUENCE</scope>
    <source>
        <strain evidence="3">AVDCRST_MAG44</strain>
    </source>
</reference>
<sequence length="301" mass="33520">MNIRAKMFGGSDEAVEQPFVMPAKRPKGAKADVLHSIPVPREEHRRCNTRDGERHRLSVDQVRVAHAGRLHDVELINLSGGGAMITGNFEPMLWDRVDLHLAGDGVIECAVRWLKGDRIGLEFAHETQLDCSPDEQTKLLRTVLHQNFKDGEFEAPARDSEPQPDDDDQRVATRHPLIWSGMLHYDFQSAPVRLRNISSTGALIEFEVPLPVGAEPLLDLGAAGTVFGTVTWVVGDQAGLKFHSPFDMALLAQARPQIAPTTWQRPAYLAPGTSADSPWDAQWQRLSVSELRDQLEGFMKR</sequence>
<gene>
    <name evidence="3" type="ORF">AVDCRST_MAG44-1208</name>
</gene>
<dbReference type="GO" id="GO:0035438">
    <property type="term" value="F:cyclic-di-GMP binding"/>
    <property type="evidence" value="ECO:0007669"/>
    <property type="project" value="InterPro"/>
</dbReference>
<feature type="domain" description="PilZ" evidence="2">
    <location>
        <begin position="54"/>
        <end position="126"/>
    </location>
</feature>
<dbReference type="Pfam" id="PF07238">
    <property type="entry name" value="PilZ"/>
    <property type="match status" value="1"/>
</dbReference>